<gene>
    <name evidence="1" type="ORF">L484_018524</name>
</gene>
<reference evidence="2" key="1">
    <citation type="submission" date="2013-01" db="EMBL/GenBank/DDBJ databases">
        <title>Draft Genome Sequence of a Mulberry Tree, Morus notabilis C.K. Schneid.</title>
        <authorList>
            <person name="He N."/>
            <person name="Zhao S."/>
        </authorList>
    </citation>
    <scope>NUCLEOTIDE SEQUENCE</scope>
</reference>
<sequence length="109" mass="12792">MSWRTFFANSDSINFRWRPRTERSIKITLFCDVSTKASHLHITKNIKEFPIFFKALQLQLCALLKTNPKDQFNTSLKDLYKEEGLELRLGFFSVEKELVAVPSMAWQCT</sequence>
<proteinExistence type="predicted"/>
<evidence type="ECO:0000313" key="1">
    <source>
        <dbReference type="EMBL" id="EXC24810.1"/>
    </source>
</evidence>
<dbReference type="Proteomes" id="UP000030645">
    <property type="component" value="Unassembled WGS sequence"/>
</dbReference>
<organism evidence="1 2">
    <name type="scientific">Morus notabilis</name>
    <dbReference type="NCBI Taxonomy" id="981085"/>
    <lineage>
        <taxon>Eukaryota</taxon>
        <taxon>Viridiplantae</taxon>
        <taxon>Streptophyta</taxon>
        <taxon>Embryophyta</taxon>
        <taxon>Tracheophyta</taxon>
        <taxon>Spermatophyta</taxon>
        <taxon>Magnoliopsida</taxon>
        <taxon>eudicotyledons</taxon>
        <taxon>Gunneridae</taxon>
        <taxon>Pentapetalae</taxon>
        <taxon>rosids</taxon>
        <taxon>fabids</taxon>
        <taxon>Rosales</taxon>
        <taxon>Moraceae</taxon>
        <taxon>Moreae</taxon>
        <taxon>Morus</taxon>
    </lineage>
</organism>
<keyword evidence="2" id="KW-1185">Reference proteome</keyword>
<evidence type="ECO:0000313" key="2">
    <source>
        <dbReference type="Proteomes" id="UP000030645"/>
    </source>
</evidence>
<protein>
    <submittedName>
        <fullName evidence="1">Uncharacterized protein</fullName>
    </submittedName>
</protein>
<name>W9SBP0_9ROSA</name>
<dbReference type="AlphaFoldDB" id="W9SBP0"/>
<dbReference type="EMBL" id="KE346034">
    <property type="protein sequence ID" value="EXC24810.1"/>
    <property type="molecule type" value="Genomic_DNA"/>
</dbReference>
<accession>W9SBP0</accession>